<protein>
    <submittedName>
        <fullName evidence="3">Response regulator</fullName>
    </submittedName>
</protein>
<dbReference type="Pfam" id="PF00072">
    <property type="entry name" value="Response_reg"/>
    <property type="match status" value="1"/>
</dbReference>
<evidence type="ECO:0000313" key="4">
    <source>
        <dbReference type="Proteomes" id="UP001447857"/>
    </source>
</evidence>
<feature type="domain" description="Response regulatory" evidence="2">
    <location>
        <begin position="10"/>
        <end position="132"/>
    </location>
</feature>
<name>A0ABZ2Q8C1_9FLAO</name>
<evidence type="ECO:0000259" key="2">
    <source>
        <dbReference type="PROSITE" id="PS50110"/>
    </source>
</evidence>
<dbReference type="SUPFAM" id="SSF52172">
    <property type="entry name" value="CheY-like"/>
    <property type="match status" value="1"/>
</dbReference>
<gene>
    <name evidence="3" type="ORF">V6624_18900</name>
</gene>
<keyword evidence="4" id="KW-1185">Reference proteome</keyword>
<dbReference type="Gene3D" id="3.40.50.2300">
    <property type="match status" value="1"/>
</dbReference>
<dbReference type="PROSITE" id="PS50110">
    <property type="entry name" value="RESPONSE_REGULATORY"/>
    <property type="match status" value="1"/>
</dbReference>
<proteinExistence type="predicted"/>
<evidence type="ECO:0000313" key="3">
    <source>
        <dbReference type="EMBL" id="WXK49091.1"/>
    </source>
</evidence>
<dbReference type="InterPro" id="IPR011006">
    <property type="entry name" value="CheY-like_superfamily"/>
</dbReference>
<dbReference type="PANTHER" id="PTHR44520:SF2">
    <property type="entry name" value="RESPONSE REGULATOR RCP1"/>
    <property type="match status" value="1"/>
</dbReference>
<dbReference type="RefSeq" id="WP_338839785.1">
    <property type="nucleotide sequence ID" value="NZ_CP147988.1"/>
</dbReference>
<accession>A0ABZ2Q8C1</accession>
<organism evidence="3 4">
    <name type="scientific">Flavobacterium ginsenosidimutans</name>
    <dbReference type="NCBI Taxonomy" id="687844"/>
    <lineage>
        <taxon>Bacteria</taxon>
        <taxon>Pseudomonadati</taxon>
        <taxon>Bacteroidota</taxon>
        <taxon>Flavobacteriia</taxon>
        <taxon>Flavobacteriales</taxon>
        <taxon>Flavobacteriaceae</taxon>
        <taxon>Flavobacterium</taxon>
    </lineage>
</organism>
<reference evidence="3 4" key="1">
    <citation type="submission" date="2024-02" db="EMBL/GenBank/DDBJ databases">
        <title>complete genome of Flavobacterium ginsenosidimutans Str. YTB16.</title>
        <authorList>
            <person name="Wang Q."/>
        </authorList>
    </citation>
    <scope>NUCLEOTIDE SEQUENCE [LARGE SCALE GENOMIC DNA]</scope>
    <source>
        <strain evidence="3 4">YTB16</strain>
    </source>
</reference>
<feature type="modified residue" description="4-aspartylphosphate" evidence="1">
    <location>
        <position position="64"/>
    </location>
</feature>
<keyword evidence="1" id="KW-0597">Phosphoprotein</keyword>
<dbReference type="InterPro" id="IPR052893">
    <property type="entry name" value="TCS_response_regulator"/>
</dbReference>
<sequence>MLQQKKPLKAIYLANDDADERMLFLSAMEELGLPVIAKAYEDGQELLNMLYQETASLPEMIFLDIHMPVKNGFECLEEIRNAEEPLSCIKVIILSTSSSPQDIDLSYKMGADFYAIRPSSFKELKDLLQDILAIDWSATAGRNKTKFLLF</sequence>
<dbReference type="EMBL" id="CP147988">
    <property type="protein sequence ID" value="WXK49091.1"/>
    <property type="molecule type" value="Genomic_DNA"/>
</dbReference>
<dbReference type="InterPro" id="IPR001789">
    <property type="entry name" value="Sig_transdc_resp-reg_receiver"/>
</dbReference>
<evidence type="ECO:0000256" key="1">
    <source>
        <dbReference type="PROSITE-ProRule" id="PRU00169"/>
    </source>
</evidence>
<dbReference type="SMART" id="SM00448">
    <property type="entry name" value="REC"/>
    <property type="match status" value="1"/>
</dbReference>
<dbReference type="PANTHER" id="PTHR44520">
    <property type="entry name" value="RESPONSE REGULATOR RCP1-RELATED"/>
    <property type="match status" value="1"/>
</dbReference>
<dbReference type="Proteomes" id="UP001447857">
    <property type="component" value="Chromosome"/>
</dbReference>